<evidence type="ECO:0000313" key="2">
    <source>
        <dbReference type="EMBL" id="MPL94363.1"/>
    </source>
</evidence>
<protein>
    <submittedName>
        <fullName evidence="2">Uncharacterized protein</fullName>
    </submittedName>
</protein>
<feature type="compositionally biased region" description="Gly residues" evidence="1">
    <location>
        <begin position="491"/>
        <end position="503"/>
    </location>
</feature>
<feature type="region of interest" description="Disordered" evidence="1">
    <location>
        <begin position="479"/>
        <end position="503"/>
    </location>
</feature>
<reference evidence="2" key="1">
    <citation type="submission" date="2019-08" db="EMBL/GenBank/DDBJ databases">
        <authorList>
            <person name="Kucharzyk K."/>
            <person name="Murdoch R.W."/>
            <person name="Higgins S."/>
            <person name="Loffler F."/>
        </authorList>
    </citation>
    <scope>NUCLEOTIDE SEQUENCE</scope>
</reference>
<dbReference type="AlphaFoldDB" id="A0A644VVI0"/>
<gene>
    <name evidence="2" type="ORF">SDC9_40516</name>
</gene>
<proteinExistence type="predicted"/>
<comment type="caution">
    <text evidence="2">The sequence shown here is derived from an EMBL/GenBank/DDBJ whole genome shotgun (WGS) entry which is preliminary data.</text>
</comment>
<evidence type="ECO:0000256" key="1">
    <source>
        <dbReference type="SAM" id="MobiDB-lite"/>
    </source>
</evidence>
<dbReference type="EMBL" id="VSSQ01000425">
    <property type="protein sequence ID" value="MPL94363.1"/>
    <property type="molecule type" value="Genomic_DNA"/>
</dbReference>
<name>A0A644VVI0_9ZZZZ</name>
<accession>A0A644VVI0</accession>
<organism evidence="2">
    <name type="scientific">bioreactor metagenome</name>
    <dbReference type="NCBI Taxonomy" id="1076179"/>
    <lineage>
        <taxon>unclassified sequences</taxon>
        <taxon>metagenomes</taxon>
        <taxon>ecological metagenomes</taxon>
    </lineage>
</organism>
<sequence>MRPGGGAAPAPPRYFRQDERERALRSGRPWFFLVEILRGRGGRAPGLSSAEGDEGVALLAGAQLHRLGEVGGVEHPACIDAGLVVDLQPALGNQPLAVLAGLRQSGAQHELGQADAVGDLGGAQRQRRQILAHAALLEDLARRRLGRGGRLGAMEQRRHLVREDDLRAVDLGPAERAEPLAFLDRQLGIELEEAPDIGVGGVAPELPELVRREHLVIEPDRAALRLAHLAPVRGGQQRRRQAEDLAVEHPARQVDAVDDVAPLVRAAHLQQTAITAVQLEEVIGLQDHVVEFEEAQRLLAIESRLHRLERQHPVHREVPADVAQEVEVVQVVKPLGVVAHHRAVRLIAVIEVAREDALHAGDVLIDLLGRQQRPLFRAEGGVAHLGGAAAHQRDRLVAGLLEPAQQHDVEQMAHMQRRRGGVIADIGGDHPLRQCRVEFLKVGAIRQEATLDDDAEEVRSGMVGHRACPYSTRPAVYPAGSQRGSHVEAGAGLGGGNDVGNLA</sequence>